<dbReference type="RefSeq" id="XP_030853095.1">
    <property type="nucleotide sequence ID" value="XM_030997235.1"/>
</dbReference>
<evidence type="ECO:0000313" key="11">
    <source>
        <dbReference type="Proteomes" id="UP000007110"/>
    </source>
</evidence>
<evidence type="ECO:0000256" key="2">
    <source>
        <dbReference type="ARBA" id="ARBA00022722"/>
    </source>
</evidence>
<keyword evidence="3" id="KW-0479">Metal-binding</keyword>
<keyword evidence="5" id="KW-0269">Exonuclease</keyword>
<dbReference type="FunFam" id="3.30.420.10:FF:000468">
    <property type="match status" value="1"/>
</dbReference>
<proteinExistence type="inferred from homology"/>
<keyword evidence="2" id="KW-0540">Nuclease</keyword>
<evidence type="ECO:0000256" key="8">
    <source>
        <dbReference type="SAM" id="MobiDB-lite"/>
    </source>
</evidence>
<dbReference type="GeneID" id="755651"/>
<keyword evidence="6" id="KW-0460">Magnesium</keyword>
<evidence type="ECO:0000256" key="5">
    <source>
        <dbReference type="ARBA" id="ARBA00022839"/>
    </source>
</evidence>
<feature type="region of interest" description="Disordered" evidence="8">
    <location>
        <begin position="692"/>
        <end position="802"/>
    </location>
</feature>
<accession>A0A7M7PM36</accession>
<dbReference type="Proteomes" id="UP000007110">
    <property type="component" value="Unassembled WGS sequence"/>
</dbReference>
<evidence type="ECO:0000256" key="3">
    <source>
        <dbReference type="ARBA" id="ARBA00022723"/>
    </source>
</evidence>
<keyword evidence="11" id="KW-1185">Reference proteome</keyword>
<dbReference type="SMART" id="SM00479">
    <property type="entry name" value="EXOIII"/>
    <property type="match status" value="2"/>
</dbReference>
<comment type="similarity">
    <text evidence="7">Belongs to the exonuclease superfamily. TREX family.</text>
</comment>
<dbReference type="InterPro" id="IPR040393">
    <property type="entry name" value="TREX1/2"/>
</dbReference>
<dbReference type="KEGG" id="spu:755651"/>
<dbReference type="InterPro" id="IPR012337">
    <property type="entry name" value="RNaseH-like_sf"/>
</dbReference>
<comment type="cofactor">
    <cofactor evidence="1">
        <name>Mg(2+)</name>
        <dbReference type="ChEBI" id="CHEBI:18420"/>
    </cofactor>
</comment>
<dbReference type="GO" id="GO:0003676">
    <property type="term" value="F:nucleic acid binding"/>
    <property type="evidence" value="ECO:0007669"/>
    <property type="project" value="InterPro"/>
</dbReference>
<feature type="compositionally biased region" description="Polar residues" evidence="8">
    <location>
        <begin position="739"/>
        <end position="748"/>
    </location>
</feature>
<feature type="compositionally biased region" description="Basic and acidic residues" evidence="8">
    <location>
        <begin position="613"/>
        <end position="626"/>
    </location>
</feature>
<feature type="domain" description="Exonuclease" evidence="9">
    <location>
        <begin position="448"/>
        <end position="847"/>
    </location>
</feature>
<dbReference type="Gene3D" id="3.30.420.10">
    <property type="entry name" value="Ribonuclease H-like superfamily/Ribonuclease H"/>
    <property type="match status" value="4"/>
</dbReference>
<feature type="compositionally biased region" description="Polar residues" evidence="8">
    <location>
        <begin position="693"/>
        <end position="709"/>
    </location>
</feature>
<feature type="region of interest" description="Disordered" evidence="8">
    <location>
        <begin position="348"/>
        <end position="374"/>
    </location>
</feature>
<evidence type="ECO:0000256" key="1">
    <source>
        <dbReference type="ARBA" id="ARBA00001946"/>
    </source>
</evidence>
<dbReference type="InterPro" id="IPR013520">
    <property type="entry name" value="Ribonucl_H"/>
</dbReference>
<dbReference type="InterPro" id="IPR036397">
    <property type="entry name" value="RNaseH_sf"/>
</dbReference>
<evidence type="ECO:0000256" key="6">
    <source>
        <dbReference type="ARBA" id="ARBA00022842"/>
    </source>
</evidence>
<feature type="region of interest" description="Disordered" evidence="8">
    <location>
        <begin position="610"/>
        <end position="636"/>
    </location>
</feature>
<feature type="compositionally biased region" description="Basic and acidic residues" evidence="8">
    <location>
        <begin position="189"/>
        <end position="202"/>
    </location>
</feature>
<name>A0A7M7PM36_STRPU</name>
<dbReference type="PANTHER" id="PTHR13058">
    <property type="entry name" value="THREE PRIME REPAIR EXONUCLEASE 1, 2"/>
    <property type="match status" value="1"/>
</dbReference>
<dbReference type="OrthoDB" id="10250935at2759"/>
<organism evidence="10 11">
    <name type="scientific">Strongylocentrotus purpuratus</name>
    <name type="common">Purple sea urchin</name>
    <dbReference type="NCBI Taxonomy" id="7668"/>
    <lineage>
        <taxon>Eukaryota</taxon>
        <taxon>Metazoa</taxon>
        <taxon>Echinodermata</taxon>
        <taxon>Eleutherozoa</taxon>
        <taxon>Echinozoa</taxon>
        <taxon>Echinoidea</taxon>
        <taxon>Euechinoidea</taxon>
        <taxon>Echinacea</taxon>
        <taxon>Camarodonta</taxon>
        <taxon>Echinidea</taxon>
        <taxon>Strongylocentrotidae</taxon>
        <taxon>Strongylocentrotus</taxon>
    </lineage>
</organism>
<dbReference type="AlphaFoldDB" id="A0A7M7PM36"/>
<dbReference type="GO" id="GO:0046872">
    <property type="term" value="F:metal ion binding"/>
    <property type="evidence" value="ECO:0007669"/>
    <property type="project" value="UniProtKB-KW"/>
</dbReference>
<dbReference type="GO" id="GO:0006308">
    <property type="term" value="P:DNA catabolic process"/>
    <property type="evidence" value="ECO:0000318"/>
    <property type="project" value="GO_Central"/>
</dbReference>
<dbReference type="EnsemblMetazoa" id="XM_030997235">
    <property type="protein sequence ID" value="XP_030853095"/>
    <property type="gene ID" value="LOC755651"/>
</dbReference>
<evidence type="ECO:0000256" key="4">
    <source>
        <dbReference type="ARBA" id="ARBA00022801"/>
    </source>
</evidence>
<reference evidence="11" key="1">
    <citation type="submission" date="2015-02" db="EMBL/GenBank/DDBJ databases">
        <title>Genome sequencing for Strongylocentrotus purpuratus.</title>
        <authorList>
            <person name="Murali S."/>
            <person name="Liu Y."/>
            <person name="Vee V."/>
            <person name="English A."/>
            <person name="Wang M."/>
            <person name="Skinner E."/>
            <person name="Han Y."/>
            <person name="Muzny D.M."/>
            <person name="Worley K.C."/>
            <person name="Gibbs R.A."/>
        </authorList>
    </citation>
    <scope>NUCLEOTIDE SEQUENCE</scope>
</reference>
<evidence type="ECO:0000313" key="10">
    <source>
        <dbReference type="EnsemblMetazoa" id="XP_030853095"/>
    </source>
</evidence>
<dbReference type="SUPFAM" id="SSF53098">
    <property type="entry name" value="Ribonuclease H-like"/>
    <property type="match status" value="2"/>
</dbReference>
<keyword evidence="4" id="KW-0378">Hydrolase</keyword>
<protein>
    <recommendedName>
        <fullName evidence="9">Exonuclease domain-containing protein</fullName>
    </recommendedName>
</protein>
<sequence length="875" mass="97990">MECLKDFASSSLALYNASGFSVKSFVFQDFETSHLYRKDVPKIIELSLIAINRAGLLNSDVHTALNCAKKDDSTFDLSKVSLPRIIDKLTLCVHPRKYTSATSADLTKLDKHNLDKNKKLPFDEDVISMLNMFLSRQEAPVCLVAHNGMGSDFQILRSELSQLTTGDLSADLYCVDSLSGFRAGFTTEKQGERKQREGKNKQESTWMPSPEPDLSLKRKLPYCDIYSPGMAFQYSQKRVPDNLYHSVHGGGGLLPRLDTDQSAGVKMSSYKSSDVGSYPSSNVSGATIQESTGTIPRSYSASDNLLTSYPFLSQLNQPLNHAYTTQLKEKTPKSPNRHSATNVTNQWHIASHPSSPPQLKKSHSAQCHTEGHSKPQRLSYSRVNIFKRTFGTDPPHSHSAEGDVVSLIKVLLPRMSEFVSWADKHATPFKNCKLYYKPECQMQNTDLSFVFLDFETSHLIPRDRPKIIELSLIAVNRTGLLNSDVHTALNCARKENFTFDLSKVTLPRIIDKLTLCVDPRKDTSPQSAELTKLDKHNLDKNKKLPFDEDVIAMLNIFLSRQEAPVCLVAHNGMRFDFAILRSELSQLTTGDPLADLYCVDSLSGFRAGFTTEKQGERKQREGKNKQESTWMPSPEPDLSLKRKLPYCDIYSPGMAFQYSQKRVPDNFYHSVHGGGGLLPRLDTDQSAGVKMSSYKSSDVGSYPSSNVSGATIHDSPRTMPRSYSHASDNLLTPYPLLSPSKQPLNPYTDQLKEKTPKSRHHHSSADVTTHEVKWKVASPPSSPPQLKKSHSEPCHTKGHSKPQRISYSLVNIFKRTFGTDPPHSHSAEGDVMSLIKVLLPRMSEFVSWADKHATPFKNCKLYYKPECQMQNTDLS</sequence>
<feature type="domain" description="Exonuclease" evidence="9">
    <location>
        <begin position="24"/>
        <end position="420"/>
    </location>
</feature>
<feature type="region of interest" description="Disordered" evidence="8">
    <location>
        <begin position="186"/>
        <end position="212"/>
    </location>
</feature>
<dbReference type="GO" id="GO:0008296">
    <property type="term" value="F:3'-5'-DNA exonuclease activity"/>
    <property type="evidence" value="ECO:0000318"/>
    <property type="project" value="GO_Central"/>
</dbReference>
<dbReference type="InParanoid" id="A0A7M7PM36"/>
<dbReference type="FunFam" id="3.30.420.10:FF:000342">
    <property type="entry name" value="Uncharacterized protein"/>
    <property type="match status" value="2"/>
</dbReference>
<evidence type="ECO:0000259" key="9">
    <source>
        <dbReference type="SMART" id="SM00479"/>
    </source>
</evidence>
<evidence type="ECO:0000256" key="7">
    <source>
        <dbReference type="ARBA" id="ARBA00025769"/>
    </source>
</evidence>
<dbReference type="GO" id="GO:0005737">
    <property type="term" value="C:cytoplasm"/>
    <property type="evidence" value="ECO:0000318"/>
    <property type="project" value="GO_Central"/>
</dbReference>
<dbReference type="PANTHER" id="PTHR13058:SF19">
    <property type="entry name" value="LD40940P"/>
    <property type="match status" value="1"/>
</dbReference>
<dbReference type="CDD" id="cd06136">
    <property type="entry name" value="TREX1_2"/>
    <property type="match status" value="1"/>
</dbReference>
<reference evidence="10" key="2">
    <citation type="submission" date="2021-01" db="UniProtKB">
        <authorList>
            <consortium name="EnsemblMetazoa"/>
        </authorList>
    </citation>
    <scope>IDENTIFICATION</scope>
</reference>